<dbReference type="EMBL" id="NBNE01000335">
    <property type="protein sequence ID" value="OWZ20333.1"/>
    <property type="molecule type" value="Genomic_DNA"/>
</dbReference>
<comment type="caution">
    <text evidence="3">The sequence shown here is derived from an EMBL/GenBank/DDBJ whole genome shotgun (WGS) entry which is preliminary data.</text>
</comment>
<gene>
    <name evidence="3" type="ORF">PHMEG_0005261</name>
</gene>
<dbReference type="OrthoDB" id="126132at2759"/>
<evidence type="ECO:0000313" key="4">
    <source>
        <dbReference type="Proteomes" id="UP000198211"/>
    </source>
</evidence>
<organism evidence="3 4">
    <name type="scientific">Phytophthora megakarya</name>
    <dbReference type="NCBI Taxonomy" id="4795"/>
    <lineage>
        <taxon>Eukaryota</taxon>
        <taxon>Sar</taxon>
        <taxon>Stramenopiles</taxon>
        <taxon>Oomycota</taxon>
        <taxon>Peronosporomycetes</taxon>
        <taxon>Peronosporales</taxon>
        <taxon>Peronosporaceae</taxon>
        <taxon>Phytophthora</taxon>
    </lineage>
</organism>
<name>A0A225WRQ2_9STRA</name>
<dbReference type="InterPro" id="IPR056866">
    <property type="entry name" value="Znf_WRKY19"/>
</dbReference>
<proteinExistence type="predicted"/>
<feature type="region of interest" description="Disordered" evidence="1">
    <location>
        <begin position="66"/>
        <end position="92"/>
    </location>
</feature>
<evidence type="ECO:0000313" key="3">
    <source>
        <dbReference type="EMBL" id="OWZ20333.1"/>
    </source>
</evidence>
<dbReference type="PANTHER" id="PTHR31827:SF1">
    <property type="entry name" value="EMB|CAB89363.1"/>
    <property type="match status" value="1"/>
</dbReference>
<evidence type="ECO:0000259" key="2">
    <source>
        <dbReference type="Pfam" id="PF24906"/>
    </source>
</evidence>
<reference evidence="4" key="1">
    <citation type="submission" date="2017-03" db="EMBL/GenBank/DDBJ databases">
        <title>Phytopthora megakarya and P. palmivora, two closely related causual agents of cacao black pod achieved similar genome size and gene model numbers by different mechanisms.</title>
        <authorList>
            <person name="Ali S."/>
            <person name="Shao J."/>
            <person name="Larry D.J."/>
            <person name="Kronmiller B."/>
            <person name="Shen D."/>
            <person name="Strem M.D."/>
            <person name="Melnick R.L."/>
            <person name="Guiltinan M.J."/>
            <person name="Tyler B.M."/>
            <person name="Meinhardt L.W."/>
            <person name="Bailey B.A."/>
        </authorList>
    </citation>
    <scope>NUCLEOTIDE SEQUENCE [LARGE SCALE GENOMIC DNA]</scope>
    <source>
        <strain evidence="4">zdho120</strain>
    </source>
</reference>
<dbReference type="Pfam" id="PF24906">
    <property type="entry name" value="Zf_WRKY19"/>
    <property type="match status" value="1"/>
</dbReference>
<feature type="domain" description="WRKY19-like zinc finger" evidence="2">
    <location>
        <begin position="14"/>
        <end position="39"/>
    </location>
</feature>
<keyword evidence="4" id="KW-1185">Reference proteome</keyword>
<dbReference type="STRING" id="4795.A0A225WRQ2"/>
<protein>
    <recommendedName>
        <fullName evidence="2">WRKY19-like zinc finger domain-containing protein</fullName>
    </recommendedName>
</protein>
<sequence length="138" mass="15232">MSVSKGLCRGHGGGRRCHFAGGCTKSAQSRSMFCWAHGGGQRCDVETCMRSRKTKRFCVAHMHLETEDSRNDSRSASPGKSARISRTRRSRYVPVPSRFHRQSAHQILPSLGQALSAASLSLPSFPILPPVRSRCFDD</sequence>
<evidence type="ECO:0000256" key="1">
    <source>
        <dbReference type="SAM" id="MobiDB-lite"/>
    </source>
</evidence>
<dbReference type="AlphaFoldDB" id="A0A225WRQ2"/>
<dbReference type="PANTHER" id="PTHR31827">
    <property type="entry name" value="EMB|CAB89363.1"/>
    <property type="match status" value="1"/>
</dbReference>
<accession>A0A225WRQ2</accession>
<dbReference type="Proteomes" id="UP000198211">
    <property type="component" value="Unassembled WGS sequence"/>
</dbReference>